<evidence type="ECO:0000313" key="2">
    <source>
        <dbReference type="EMBL" id="WWF02910.1"/>
    </source>
</evidence>
<organism evidence="1 3">
    <name type="scientific">Methylococcus capsulatus</name>
    <dbReference type="NCBI Taxonomy" id="414"/>
    <lineage>
        <taxon>Bacteria</taxon>
        <taxon>Pseudomonadati</taxon>
        <taxon>Pseudomonadota</taxon>
        <taxon>Gammaproteobacteria</taxon>
        <taxon>Methylococcales</taxon>
        <taxon>Methylococcaceae</taxon>
        <taxon>Methylococcus</taxon>
    </lineage>
</organism>
<keyword evidence="3" id="KW-1185">Reference proteome</keyword>
<evidence type="ECO:0008006" key="4">
    <source>
        <dbReference type="Google" id="ProtNLM"/>
    </source>
</evidence>
<sequence>MSQTTPQPIESLKPGRFTAMGGQVVEFSETDLAAMAAAYDPAVYRAPIVAGHPKHDDPAYGWVDALRYSPETQRLLSVPGDVDPAFAELVRGKKFRSVSLSVYLPDSPVNPKPGVFYPRHLGFLGAMPPAVKGLREASLSDSEEGVIELSEWDDVTHAGLWRRLREWLIGQFGQDTADRVIPGYDVQSLEQAAQQEVAEAAAEDAGAQPAFSESQPEVTPTMTAQTTDLAQREAEIARREAELQRREAAATRQMHADFAESLVQAGKLPPADKAGLVEFMASLDGEATLEFSEGDETVTTPSSAWLKSFLSRRLPKIVEFSELSGGAGTGDEISLSEAERKTCEALNLTAEEYLATKKGA</sequence>
<accession>A0ABZ2F2X9</accession>
<evidence type="ECO:0000313" key="3">
    <source>
        <dbReference type="Proteomes" id="UP001359308"/>
    </source>
</evidence>
<reference evidence="1 3" key="1">
    <citation type="submission" date="2022-09" db="EMBL/GenBank/DDBJ databases">
        <authorList>
            <person name="Giprobiosintez L."/>
        </authorList>
    </citation>
    <scope>NUCLEOTIDE SEQUENCE [LARGE SCALE GENOMIC DNA]</scope>
    <source>
        <strain evidence="1">VKPM-B-12549</strain>
        <strain evidence="3">VKPM-B-12549 (GBS-15)</strain>
    </source>
</reference>
<dbReference type="EMBL" id="CP104311">
    <property type="protein sequence ID" value="WWF02910.1"/>
    <property type="molecule type" value="Genomic_DNA"/>
</dbReference>
<name>A0ABZ2F2X9_METCP</name>
<proteinExistence type="predicted"/>
<dbReference type="Proteomes" id="UP001359308">
    <property type="component" value="Chromosome"/>
</dbReference>
<dbReference type="RefSeq" id="WP_198321705.1">
    <property type="nucleotide sequence ID" value="NZ_CP104311.1"/>
</dbReference>
<evidence type="ECO:0000313" key="1">
    <source>
        <dbReference type="EMBL" id="WWF00754.1"/>
    </source>
</evidence>
<dbReference type="EMBL" id="CP104311">
    <property type="protein sequence ID" value="WWF00754.1"/>
    <property type="molecule type" value="Genomic_DNA"/>
</dbReference>
<protein>
    <recommendedName>
        <fullName evidence="4">Peptidase</fullName>
    </recommendedName>
</protein>
<gene>
    <name evidence="2" type="ORF">N4J17_04645</name>
    <name evidence="1" type="ORF">N4J17_09690</name>
</gene>